<comment type="subcellular location">
    <subcellularLocation>
        <location evidence="1">Cell membrane</location>
        <topology evidence="1">Multi-pass membrane protein</topology>
    </subcellularLocation>
</comment>
<dbReference type="InterPro" id="IPR005829">
    <property type="entry name" value="Sugar_transporter_CS"/>
</dbReference>
<keyword evidence="2 8" id="KW-0813">Transport</keyword>
<keyword evidence="4 9" id="KW-0812">Transmembrane</keyword>
<evidence type="ECO:0000256" key="2">
    <source>
        <dbReference type="ARBA" id="ARBA00022448"/>
    </source>
</evidence>
<proteinExistence type="inferred from homology"/>
<feature type="transmembrane region" description="Helical" evidence="9">
    <location>
        <begin position="92"/>
        <end position="110"/>
    </location>
</feature>
<feature type="transmembrane region" description="Helical" evidence="9">
    <location>
        <begin position="116"/>
        <end position="140"/>
    </location>
</feature>
<feature type="transmembrane region" description="Helical" evidence="9">
    <location>
        <begin position="183"/>
        <end position="203"/>
    </location>
</feature>
<feature type="transmembrane region" description="Helical" evidence="9">
    <location>
        <begin position="152"/>
        <end position="171"/>
    </location>
</feature>
<dbReference type="Pfam" id="PF00083">
    <property type="entry name" value="Sugar_tr"/>
    <property type="match status" value="1"/>
</dbReference>
<feature type="transmembrane region" description="Helical" evidence="9">
    <location>
        <begin position="427"/>
        <end position="448"/>
    </location>
</feature>
<evidence type="ECO:0000256" key="8">
    <source>
        <dbReference type="RuleBase" id="RU003346"/>
    </source>
</evidence>
<evidence type="ECO:0000256" key="1">
    <source>
        <dbReference type="ARBA" id="ARBA00004651"/>
    </source>
</evidence>
<reference evidence="12 13" key="1">
    <citation type="submission" date="2023-03" db="EMBL/GenBank/DDBJ databases">
        <title>Genome insight into feeding habits of ladybird beetles.</title>
        <authorList>
            <person name="Li H.-S."/>
            <person name="Huang Y.-H."/>
            <person name="Pang H."/>
        </authorList>
    </citation>
    <scope>NUCLEOTIDE SEQUENCE [LARGE SCALE GENOMIC DNA]</scope>
    <source>
        <strain evidence="12">SYSU_2023b</strain>
        <tissue evidence="12">Whole body</tissue>
    </source>
</reference>
<feature type="domain" description="Major facilitator superfamily (MFS) profile" evidence="11">
    <location>
        <begin position="11"/>
        <end position="454"/>
    </location>
</feature>
<evidence type="ECO:0000256" key="3">
    <source>
        <dbReference type="ARBA" id="ARBA00022475"/>
    </source>
</evidence>
<evidence type="ECO:0000256" key="5">
    <source>
        <dbReference type="ARBA" id="ARBA00022989"/>
    </source>
</evidence>
<feature type="transmembrane region" description="Helical" evidence="9">
    <location>
        <begin position="333"/>
        <end position="353"/>
    </location>
</feature>
<dbReference type="InterPro" id="IPR020846">
    <property type="entry name" value="MFS_dom"/>
</dbReference>
<dbReference type="Proteomes" id="UP001431783">
    <property type="component" value="Unassembled WGS sequence"/>
</dbReference>
<evidence type="ECO:0000313" key="12">
    <source>
        <dbReference type="EMBL" id="KAK9869882.1"/>
    </source>
</evidence>
<comment type="caution">
    <text evidence="12">The sequence shown here is derived from an EMBL/GenBank/DDBJ whole genome shotgun (WGS) entry which is preliminary data.</text>
</comment>
<feature type="transmembrane region" description="Helical" evidence="9">
    <location>
        <begin position="302"/>
        <end position="326"/>
    </location>
</feature>
<feature type="transmembrane region" description="Helical" evidence="9">
    <location>
        <begin position="65"/>
        <end position="85"/>
    </location>
</feature>
<evidence type="ECO:0000256" key="6">
    <source>
        <dbReference type="ARBA" id="ARBA00023136"/>
    </source>
</evidence>
<evidence type="ECO:0000259" key="11">
    <source>
        <dbReference type="PROSITE" id="PS50850"/>
    </source>
</evidence>
<dbReference type="InterPro" id="IPR045263">
    <property type="entry name" value="GLUT"/>
</dbReference>
<keyword evidence="3" id="KW-1003">Cell membrane</keyword>
<dbReference type="NCBIfam" id="TIGR00879">
    <property type="entry name" value="SP"/>
    <property type="match status" value="1"/>
</dbReference>
<organism evidence="12 13">
    <name type="scientific">Henosepilachna vigintioctopunctata</name>
    <dbReference type="NCBI Taxonomy" id="420089"/>
    <lineage>
        <taxon>Eukaryota</taxon>
        <taxon>Metazoa</taxon>
        <taxon>Ecdysozoa</taxon>
        <taxon>Arthropoda</taxon>
        <taxon>Hexapoda</taxon>
        <taxon>Insecta</taxon>
        <taxon>Pterygota</taxon>
        <taxon>Neoptera</taxon>
        <taxon>Endopterygota</taxon>
        <taxon>Coleoptera</taxon>
        <taxon>Polyphaga</taxon>
        <taxon>Cucujiformia</taxon>
        <taxon>Coccinelloidea</taxon>
        <taxon>Coccinellidae</taxon>
        <taxon>Epilachninae</taxon>
        <taxon>Epilachnini</taxon>
        <taxon>Henosepilachna</taxon>
    </lineage>
</organism>
<name>A0AAW1TPA1_9CUCU</name>
<feature type="chain" id="PRO_5043362849" description="Major facilitator superfamily (MFS) profile domain-containing protein" evidence="10">
    <location>
        <begin position="20"/>
        <end position="467"/>
    </location>
</feature>
<dbReference type="GO" id="GO:0005886">
    <property type="term" value="C:plasma membrane"/>
    <property type="evidence" value="ECO:0007669"/>
    <property type="project" value="UniProtKB-SubCell"/>
</dbReference>
<evidence type="ECO:0000313" key="13">
    <source>
        <dbReference type="Proteomes" id="UP001431783"/>
    </source>
</evidence>
<keyword evidence="7" id="KW-0325">Glycoprotein</keyword>
<dbReference type="GO" id="GO:1990539">
    <property type="term" value="P:fructose import across plasma membrane"/>
    <property type="evidence" value="ECO:0007669"/>
    <property type="project" value="UniProtKB-ARBA"/>
</dbReference>
<evidence type="ECO:0000256" key="4">
    <source>
        <dbReference type="ARBA" id="ARBA00022692"/>
    </source>
</evidence>
<dbReference type="SUPFAM" id="SSF103473">
    <property type="entry name" value="MFS general substrate transporter"/>
    <property type="match status" value="1"/>
</dbReference>
<feature type="transmembrane region" description="Helical" evidence="9">
    <location>
        <begin position="359"/>
        <end position="389"/>
    </location>
</feature>
<dbReference type="EMBL" id="JARQZJ010000001">
    <property type="protein sequence ID" value="KAK9869882.1"/>
    <property type="molecule type" value="Genomic_DNA"/>
</dbReference>
<feature type="transmembrane region" description="Helical" evidence="9">
    <location>
        <begin position="268"/>
        <end position="290"/>
    </location>
</feature>
<dbReference type="PROSITE" id="PS50850">
    <property type="entry name" value="MFS"/>
    <property type="match status" value="1"/>
</dbReference>
<dbReference type="FunFam" id="1.20.1250.20:FF:001511">
    <property type="entry name" value="Solute carrier family 2, facilitated glucose transporter member 5"/>
    <property type="match status" value="1"/>
</dbReference>
<gene>
    <name evidence="12" type="ORF">WA026_003603</name>
</gene>
<dbReference type="InterPro" id="IPR005828">
    <property type="entry name" value="MFS_sugar_transport-like"/>
</dbReference>
<keyword evidence="13" id="KW-1185">Reference proteome</keyword>
<dbReference type="Gene3D" id="1.20.1250.20">
    <property type="entry name" value="MFS general substrate transporter like domains"/>
    <property type="match status" value="1"/>
</dbReference>
<evidence type="ECO:0000256" key="10">
    <source>
        <dbReference type="SAM" id="SignalP"/>
    </source>
</evidence>
<protein>
    <recommendedName>
        <fullName evidence="11">Major facilitator superfamily (MFS) profile domain-containing protein</fullName>
    </recommendedName>
</protein>
<dbReference type="GO" id="GO:0005353">
    <property type="term" value="F:fructose transmembrane transporter activity"/>
    <property type="evidence" value="ECO:0007669"/>
    <property type="project" value="UniProtKB-ARBA"/>
</dbReference>
<dbReference type="PRINTS" id="PR00171">
    <property type="entry name" value="SUGRTRNSPORT"/>
</dbReference>
<feature type="transmembrane region" description="Helical" evidence="9">
    <location>
        <begin position="401"/>
        <end position="421"/>
    </location>
</feature>
<accession>A0AAW1TPA1</accession>
<feature type="signal peptide" evidence="10">
    <location>
        <begin position="1"/>
        <end position="19"/>
    </location>
</feature>
<keyword evidence="5 9" id="KW-1133">Transmembrane helix</keyword>
<dbReference type="PROSITE" id="PS00216">
    <property type="entry name" value="SUGAR_TRANSPORT_1"/>
    <property type="match status" value="1"/>
</dbReference>
<evidence type="ECO:0000256" key="9">
    <source>
        <dbReference type="SAM" id="Phobius"/>
    </source>
</evidence>
<keyword evidence="10" id="KW-0732">Signal</keyword>
<dbReference type="PANTHER" id="PTHR23503:SF8">
    <property type="entry name" value="FACILITATED GLUCOSE TRANSPORTER PROTEIN 1"/>
    <property type="match status" value="1"/>
</dbReference>
<dbReference type="AlphaFoldDB" id="A0AAW1TPA1"/>
<dbReference type="InterPro" id="IPR036259">
    <property type="entry name" value="MFS_trans_sf"/>
</dbReference>
<sequence>MSWNGNLILAITASAVGSAFQHGYHTGVLNNPQKVMTKWLNESMTERGQSTDEQTINLVWSTTTAIYAFGGMLGGLFVGYVADFLGLKKAIIFNNLFIFISTVLVLLSKYTGIYELLILARLILGLNSGLYAGLCPMYLVEISPVASRGAISSVYQLIITISILIAQVLGYEGAIGGEDTWPILVGVVMLVPSIFQCITMPFCPESPRYLLISKKDTAKANEALKWLRKKDDNAADIAEMQKEAAAQEAAGHVTWKAMFTKRSLRSPLIISIIIMLAQQLSGVNAIVVYSNEIFRNAGMNDMYASIGTVVMGIVNVIMTVVSVVLVDKLGRKTLLIAGFTGTTTFMVLLAISIKFSEDYFAMGVLCIIFVLAFMVSFATGPGSVPWFLVSELFKQDARPKATSLGVFTNWGANTFVMLVFLPIKFYLGYFVFIIFIVCQLLFLVFIIFKVPETKNRPIEEITALFSD</sequence>
<dbReference type="PANTHER" id="PTHR23503">
    <property type="entry name" value="SOLUTE CARRIER FAMILY 2"/>
    <property type="match status" value="1"/>
</dbReference>
<evidence type="ECO:0000256" key="7">
    <source>
        <dbReference type="ARBA" id="ARBA00023180"/>
    </source>
</evidence>
<dbReference type="PROSITE" id="PS00217">
    <property type="entry name" value="SUGAR_TRANSPORT_2"/>
    <property type="match status" value="1"/>
</dbReference>
<comment type="similarity">
    <text evidence="8">Belongs to the major facilitator superfamily. Sugar transporter (TC 2.A.1.1) family.</text>
</comment>
<dbReference type="InterPro" id="IPR003663">
    <property type="entry name" value="Sugar/inositol_transpt"/>
</dbReference>
<keyword evidence="6 9" id="KW-0472">Membrane</keyword>